<accession>A0AAD6PAM6</accession>
<comment type="caution">
    <text evidence="1">The sequence shown here is derived from an EMBL/GenBank/DDBJ whole genome shotgun (WGS) entry which is preliminary data.</text>
</comment>
<gene>
    <name evidence="1" type="ORF">OIU84_024366</name>
</gene>
<keyword evidence="2" id="KW-1185">Reference proteome</keyword>
<name>A0AAD6PAM6_9ROSI</name>
<evidence type="ECO:0000313" key="1">
    <source>
        <dbReference type="EMBL" id="KAJ6423402.1"/>
    </source>
</evidence>
<dbReference type="EMBL" id="JAPFFJ010000006">
    <property type="protein sequence ID" value="KAJ6423402.1"/>
    <property type="molecule type" value="Genomic_DNA"/>
</dbReference>
<dbReference type="Proteomes" id="UP001162972">
    <property type="component" value="Chromosome 16"/>
</dbReference>
<protein>
    <submittedName>
        <fullName evidence="1">Uncharacterized protein</fullName>
    </submittedName>
</protein>
<organism evidence="1 2">
    <name type="scientific">Salix udensis</name>
    <dbReference type="NCBI Taxonomy" id="889485"/>
    <lineage>
        <taxon>Eukaryota</taxon>
        <taxon>Viridiplantae</taxon>
        <taxon>Streptophyta</taxon>
        <taxon>Embryophyta</taxon>
        <taxon>Tracheophyta</taxon>
        <taxon>Spermatophyta</taxon>
        <taxon>Magnoliopsida</taxon>
        <taxon>eudicotyledons</taxon>
        <taxon>Gunneridae</taxon>
        <taxon>Pentapetalae</taxon>
        <taxon>rosids</taxon>
        <taxon>fabids</taxon>
        <taxon>Malpighiales</taxon>
        <taxon>Salicaceae</taxon>
        <taxon>Saliceae</taxon>
        <taxon>Salix</taxon>
    </lineage>
</organism>
<sequence>MCNSKTSIILYSKMVLICELNHIYQTQMLKPSARRHC</sequence>
<proteinExistence type="predicted"/>
<dbReference type="AlphaFoldDB" id="A0AAD6PAM6"/>
<evidence type="ECO:0000313" key="2">
    <source>
        <dbReference type="Proteomes" id="UP001162972"/>
    </source>
</evidence>
<reference evidence="1 2" key="1">
    <citation type="journal article" date="2023" name="Int. J. Mol. Sci.">
        <title>De Novo Assembly and Annotation of 11 Diverse Shrub Willow (Salix) Genomes Reveals Novel Gene Organization in Sex-Linked Regions.</title>
        <authorList>
            <person name="Hyden B."/>
            <person name="Feng K."/>
            <person name="Yates T.B."/>
            <person name="Jawdy S."/>
            <person name="Cereghino C."/>
            <person name="Smart L.B."/>
            <person name="Muchero W."/>
        </authorList>
    </citation>
    <scope>NUCLEOTIDE SEQUENCE [LARGE SCALE GENOMIC DNA]</scope>
    <source>
        <tissue evidence="1">Shoot tip</tissue>
    </source>
</reference>